<name>A0A5C3KRI8_COPMA</name>
<sequence length="246" mass="26232">MMFTLFQTTLLTLISLSLPVLARFTRDTTNSLVGSVTQNEAGTWCFQPLPISQSVVTCRSNPDDNMYEVIMAQHLLNSTSSINYYTANGTNMGIDYDASTFTTDYICMTGPVGDGSFVSICGEVFRNNDITSPPLCDRRPVPQVRNDDGCYTAPEGPPPTVYPTVTVSRTPIFDFGSVTSGQPTSTSDSPDGAETAGSGNAPPAGRTGGATYTNVLQVWGALPVFSALLSSYTHALVIISTNSHIL</sequence>
<protein>
    <submittedName>
        <fullName evidence="3">Uncharacterized protein</fullName>
    </submittedName>
</protein>
<feature type="region of interest" description="Disordered" evidence="1">
    <location>
        <begin position="176"/>
        <end position="206"/>
    </location>
</feature>
<evidence type="ECO:0000256" key="1">
    <source>
        <dbReference type="SAM" id="MobiDB-lite"/>
    </source>
</evidence>
<accession>A0A5C3KRI8</accession>
<feature type="signal peptide" evidence="2">
    <location>
        <begin position="1"/>
        <end position="22"/>
    </location>
</feature>
<reference evidence="3 4" key="1">
    <citation type="journal article" date="2019" name="Nat. Ecol. Evol.">
        <title>Megaphylogeny resolves global patterns of mushroom evolution.</title>
        <authorList>
            <person name="Varga T."/>
            <person name="Krizsan K."/>
            <person name="Foldi C."/>
            <person name="Dima B."/>
            <person name="Sanchez-Garcia M."/>
            <person name="Sanchez-Ramirez S."/>
            <person name="Szollosi G.J."/>
            <person name="Szarkandi J.G."/>
            <person name="Papp V."/>
            <person name="Albert L."/>
            <person name="Andreopoulos W."/>
            <person name="Angelini C."/>
            <person name="Antonin V."/>
            <person name="Barry K.W."/>
            <person name="Bougher N.L."/>
            <person name="Buchanan P."/>
            <person name="Buyck B."/>
            <person name="Bense V."/>
            <person name="Catcheside P."/>
            <person name="Chovatia M."/>
            <person name="Cooper J."/>
            <person name="Damon W."/>
            <person name="Desjardin D."/>
            <person name="Finy P."/>
            <person name="Geml J."/>
            <person name="Haridas S."/>
            <person name="Hughes K."/>
            <person name="Justo A."/>
            <person name="Karasinski D."/>
            <person name="Kautmanova I."/>
            <person name="Kiss B."/>
            <person name="Kocsube S."/>
            <person name="Kotiranta H."/>
            <person name="LaButti K.M."/>
            <person name="Lechner B.E."/>
            <person name="Liimatainen K."/>
            <person name="Lipzen A."/>
            <person name="Lukacs Z."/>
            <person name="Mihaltcheva S."/>
            <person name="Morgado L.N."/>
            <person name="Niskanen T."/>
            <person name="Noordeloos M.E."/>
            <person name="Ohm R.A."/>
            <person name="Ortiz-Santana B."/>
            <person name="Ovrebo C."/>
            <person name="Racz N."/>
            <person name="Riley R."/>
            <person name="Savchenko A."/>
            <person name="Shiryaev A."/>
            <person name="Soop K."/>
            <person name="Spirin V."/>
            <person name="Szebenyi C."/>
            <person name="Tomsovsky M."/>
            <person name="Tulloss R.E."/>
            <person name="Uehling J."/>
            <person name="Grigoriev I.V."/>
            <person name="Vagvolgyi C."/>
            <person name="Papp T."/>
            <person name="Martin F.M."/>
            <person name="Miettinen O."/>
            <person name="Hibbett D.S."/>
            <person name="Nagy L.G."/>
        </authorList>
    </citation>
    <scope>NUCLEOTIDE SEQUENCE [LARGE SCALE GENOMIC DNA]</scope>
    <source>
        <strain evidence="3 4">CBS 121175</strain>
    </source>
</reference>
<gene>
    <name evidence="3" type="ORF">FA15DRAFT_670955</name>
</gene>
<dbReference type="AlphaFoldDB" id="A0A5C3KRI8"/>
<keyword evidence="2" id="KW-0732">Signal</keyword>
<dbReference type="Proteomes" id="UP000307440">
    <property type="component" value="Unassembled WGS sequence"/>
</dbReference>
<proteinExistence type="predicted"/>
<keyword evidence="4" id="KW-1185">Reference proteome</keyword>
<feature type="compositionally biased region" description="Polar residues" evidence="1">
    <location>
        <begin position="177"/>
        <end position="189"/>
    </location>
</feature>
<evidence type="ECO:0000313" key="4">
    <source>
        <dbReference type="Proteomes" id="UP000307440"/>
    </source>
</evidence>
<evidence type="ECO:0000256" key="2">
    <source>
        <dbReference type="SAM" id="SignalP"/>
    </source>
</evidence>
<dbReference type="EMBL" id="ML210227">
    <property type="protein sequence ID" value="TFK23034.1"/>
    <property type="molecule type" value="Genomic_DNA"/>
</dbReference>
<evidence type="ECO:0000313" key="3">
    <source>
        <dbReference type="EMBL" id="TFK23034.1"/>
    </source>
</evidence>
<organism evidence="3 4">
    <name type="scientific">Coprinopsis marcescibilis</name>
    <name type="common">Agaric fungus</name>
    <name type="synonym">Psathyrella marcescibilis</name>
    <dbReference type="NCBI Taxonomy" id="230819"/>
    <lineage>
        <taxon>Eukaryota</taxon>
        <taxon>Fungi</taxon>
        <taxon>Dikarya</taxon>
        <taxon>Basidiomycota</taxon>
        <taxon>Agaricomycotina</taxon>
        <taxon>Agaricomycetes</taxon>
        <taxon>Agaricomycetidae</taxon>
        <taxon>Agaricales</taxon>
        <taxon>Agaricineae</taxon>
        <taxon>Psathyrellaceae</taxon>
        <taxon>Coprinopsis</taxon>
    </lineage>
</organism>
<feature type="chain" id="PRO_5022692115" evidence="2">
    <location>
        <begin position="23"/>
        <end position="246"/>
    </location>
</feature>